<feature type="region of interest" description="Disordered" evidence="2">
    <location>
        <begin position="311"/>
        <end position="347"/>
    </location>
</feature>
<keyword evidence="6" id="KW-1185">Reference proteome</keyword>
<gene>
    <name evidence="5" type="ORF">Q5741_09750</name>
</gene>
<comment type="caution">
    <text evidence="5">The sequence shown here is derived from an EMBL/GenBank/DDBJ whole genome shotgun (WGS) entry which is preliminary data.</text>
</comment>
<feature type="domain" description="SLH" evidence="4">
    <location>
        <begin position="98"/>
        <end position="161"/>
    </location>
</feature>
<accession>A0ABT9CBS2</accession>
<keyword evidence="1 3" id="KW-0732">Signal</keyword>
<reference evidence="5 6" key="1">
    <citation type="submission" date="2023-07" db="EMBL/GenBank/DDBJ databases">
        <title>Paenibacillus sp. JX-17 nov. isolated from soil.</title>
        <authorList>
            <person name="Wan Y."/>
            <person name="Liu B."/>
        </authorList>
    </citation>
    <scope>NUCLEOTIDE SEQUENCE [LARGE SCALE GENOMIC DNA]</scope>
    <source>
        <strain evidence="5 6">JX-17</strain>
    </source>
</reference>
<dbReference type="Proteomes" id="UP001240171">
    <property type="component" value="Unassembled WGS sequence"/>
</dbReference>
<evidence type="ECO:0000313" key="5">
    <source>
        <dbReference type="EMBL" id="MDO7906705.1"/>
    </source>
</evidence>
<name>A0ABT9CBS2_9BACL</name>
<feature type="compositionally biased region" description="Pro residues" evidence="2">
    <location>
        <begin position="314"/>
        <end position="324"/>
    </location>
</feature>
<dbReference type="PROSITE" id="PS51272">
    <property type="entry name" value="SLH"/>
    <property type="match status" value="2"/>
</dbReference>
<feature type="signal peptide" evidence="3">
    <location>
        <begin position="1"/>
        <end position="22"/>
    </location>
</feature>
<dbReference type="Pfam" id="PF00395">
    <property type="entry name" value="SLH"/>
    <property type="match status" value="1"/>
</dbReference>
<evidence type="ECO:0000256" key="2">
    <source>
        <dbReference type="SAM" id="MobiDB-lite"/>
    </source>
</evidence>
<evidence type="ECO:0000256" key="3">
    <source>
        <dbReference type="SAM" id="SignalP"/>
    </source>
</evidence>
<sequence length="676" mass="72306">MRKIIFTAAAALLLTPSAPSLAGADVSAKTSAAFSDLKDLDAATKAKFDAMIQAGIFNGLSEDHFGLQEEMNRAQFAKVAALIMGLPVNSSTSKSSSFKDVTADDPANGYALPYIEALKNAGITNGVGNGKYDPSGKVTMEQLAAFLVRSLDLKVKNDASVEGKISPWATQYVAAAIEKGLIDSPADTANWQGNANRNDLLLSSYEFKTQVDPLKLIQTTATDQHQLVLTFSASLDETRLDLSKILLNGRPLIQLKAHVQLSPNGKTLTVIFDEALPADILANPVLSIGGLQSVAGRVLQTDQPVKIENAHLLPAPPPVTPPAPTQNNPAPSLPPSSGGYTPPADTTAPKLLSVQRRGSESIVTLTFSEALDRSHAENAASYTLVGPYNQSYDLPPNSIISLSPDQKKVLVQLPAAFILDEIHYSVPSFFTRGQIQVSGITDTAGNVVSPAVVPVEAVNPGLGQTVSFVKPSASTGNLNTTQPRIGEHAEDIAFKYQISNQAIPAIIGLRYNSDENGSLGWNTGDDSDTLSEDVPVPVLSEGPAVITVISYHPGSGEVIGYQSFEISEDQVLRAFPSPELSEPITFTISDPVASQWSVSYNPLPEGHKYYYLTINKTADIGQKRSESFEWQDARELKSGEVTQLFLGTSPITVMETDSSDTILAYHVFEYPDVPKE</sequence>
<organism evidence="5 6">
    <name type="scientific">Paenibacillus lacisoli</name>
    <dbReference type="NCBI Taxonomy" id="3064525"/>
    <lineage>
        <taxon>Bacteria</taxon>
        <taxon>Bacillati</taxon>
        <taxon>Bacillota</taxon>
        <taxon>Bacilli</taxon>
        <taxon>Bacillales</taxon>
        <taxon>Paenibacillaceae</taxon>
        <taxon>Paenibacillus</taxon>
    </lineage>
</organism>
<feature type="chain" id="PRO_5046863876" evidence="3">
    <location>
        <begin position="23"/>
        <end position="676"/>
    </location>
</feature>
<dbReference type="InterPro" id="IPR001119">
    <property type="entry name" value="SLH_dom"/>
</dbReference>
<evidence type="ECO:0000313" key="6">
    <source>
        <dbReference type="Proteomes" id="UP001240171"/>
    </source>
</evidence>
<dbReference type="Gene3D" id="2.60.40.1220">
    <property type="match status" value="1"/>
</dbReference>
<dbReference type="RefSeq" id="WP_305023906.1">
    <property type="nucleotide sequence ID" value="NZ_JAUQTB010000004.1"/>
</dbReference>
<protein>
    <submittedName>
        <fullName evidence="5">S-layer homology domain-containing protein</fullName>
    </submittedName>
</protein>
<evidence type="ECO:0000256" key="1">
    <source>
        <dbReference type="ARBA" id="ARBA00022729"/>
    </source>
</evidence>
<proteinExistence type="predicted"/>
<dbReference type="EMBL" id="JAUQTB010000004">
    <property type="protein sequence ID" value="MDO7906705.1"/>
    <property type="molecule type" value="Genomic_DNA"/>
</dbReference>
<dbReference type="InterPro" id="IPR014755">
    <property type="entry name" value="Cu-Rt/internalin_Ig-like"/>
</dbReference>
<feature type="domain" description="SLH" evidence="4">
    <location>
        <begin position="30"/>
        <end position="94"/>
    </location>
</feature>
<evidence type="ECO:0000259" key="4">
    <source>
        <dbReference type="PROSITE" id="PS51272"/>
    </source>
</evidence>